<proteinExistence type="predicted"/>
<dbReference type="InterPro" id="IPR001194">
    <property type="entry name" value="cDENN_dom"/>
</dbReference>
<dbReference type="EMBL" id="MCFN01000273">
    <property type="protein sequence ID" value="OXB61452.1"/>
    <property type="molecule type" value="Genomic_DNA"/>
</dbReference>
<sequence>MDSERCHVMADSVIREILDEVERRRGISAALVYPFMRSLMESPFPAPGKTIKVKTFLPGAGNEVKK</sequence>
<evidence type="ECO:0000313" key="2">
    <source>
        <dbReference type="EMBL" id="OXB61452.1"/>
    </source>
</evidence>
<dbReference type="OrthoDB" id="10266080at2759"/>
<gene>
    <name evidence="2" type="ORF">ASZ78_015558</name>
</gene>
<name>A0A226N1R4_CALSU</name>
<feature type="domain" description="cDENN" evidence="1">
    <location>
        <begin position="12"/>
        <end position="55"/>
    </location>
</feature>
<keyword evidence="3" id="KW-1185">Reference proteome</keyword>
<dbReference type="Pfam" id="PF02141">
    <property type="entry name" value="DENN"/>
    <property type="match status" value="1"/>
</dbReference>
<accession>A0A226N1R4</accession>
<dbReference type="STRING" id="9009.A0A226N1R4"/>
<comment type="caution">
    <text evidence="2">The sequence shown here is derived from an EMBL/GenBank/DDBJ whole genome shotgun (WGS) entry which is preliminary data.</text>
</comment>
<evidence type="ECO:0000313" key="3">
    <source>
        <dbReference type="Proteomes" id="UP000198323"/>
    </source>
</evidence>
<organism evidence="2 3">
    <name type="scientific">Callipepla squamata</name>
    <name type="common">Scaled quail</name>
    <dbReference type="NCBI Taxonomy" id="9009"/>
    <lineage>
        <taxon>Eukaryota</taxon>
        <taxon>Metazoa</taxon>
        <taxon>Chordata</taxon>
        <taxon>Craniata</taxon>
        <taxon>Vertebrata</taxon>
        <taxon>Euteleostomi</taxon>
        <taxon>Archelosauria</taxon>
        <taxon>Archosauria</taxon>
        <taxon>Dinosauria</taxon>
        <taxon>Saurischia</taxon>
        <taxon>Theropoda</taxon>
        <taxon>Coelurosauria</taxon>
        <taxon>Aves</taxon>
        <taxon>Neognathae</taxon>
        <taxon>Galloanserae</taxon>
        <taxon>Galliformes</taxon>
        <taxon>Odontophoridae</taxon>
        <taxon>Callipepla</taxon>
    </lineage>
</organism>
<dbReference type="AlphaFoldDB" id="A0A226N1R4"/>
<evidence type="ECO:0000259" key="1">
    <source>
        <dbReference type="Pfam" id="PF02141"/>
    </source>
</evidence>
<reference evidence="2 3" key="1">
    <citation type="submission" date="2016-07" db="EMBL/GenBank/DDBJ databases">
        <title>Disparate Historic Effective Population Sizes Predicted by Modern Levels of Genome Diversity for the Scaled Quail (Callipepla squamata) and the Northern Bobwhite (Colinus virginianus): Inferences from First and Second Generation Draft Genome Assemblies for Sympatric New World Quail.</title>
        <authorList>
            <person name="Oldeschulte D.L."/>
            <person name="Halley Y.A."/>
            <person name="Bhattarai E.K."/>
            <person name="Brashear W.A."/>
            <person name="Hill J."/>
            <person name="Metz R.P."/>
            <person name="Johnson C.D."/>
            <person name="Rollins D."/>
            <person name="Peterson M.J."/>
            <person name="Bickhart D.M."/>
            <person name="Decker J.E."/>
            <person name="Seabury C.M."/>
        </authorList>
    </citation>
    <scope>NUCLEOTIDE SEQUENCE [LARGE SCALE GENOMIC DNA]</scope>
    <source>
        <strain evidence="2 3">Texas</strain>
        <tissue evidence="2">Leg muscle</tissue>
    </source>
</reference>
<protein>
    <recommendedName>
        <fullName evidence="1">cDENN domain-containing protein</fullName>
    </recommendedName>
</protein>
<dbReference type="Proteomes" id="UP000198323">
    <property type="component" value="Unassembled WGS sequence"/>
</dbReference>